<evidence type="ECO:0000313" key="10">
    <source>
        <dbReference type="Proteomes" id="UP000250831"/>
    </source>
</evidence>
<dbReference type="InterPro" id="IPR003838">
    <property type="entry name" value="ABC3_permease_C"/>
</dbReference>
<reference evidence="9 10" key="1">
    <citation type="submission" date="2018-04" db="EMBL/GenBank/DDBJ databases">
        <title>Sphingobacterium sp. M46 Genome.</title>
        <authorList>
            <person name="Cheng J."/>
            <person name="Li Y."/>
        </authorList>
    </citation>
    <scope>NUCLEOTIDE SEQUENCE [LARGE SCALE GENOMIC DNA]</scope>
    <source>
        <strain evidence="9 10">M46</strain>
    </source>
</reference>
<evidence type="ECO:0000256" key="4">
    <source>
        <dbReference type="ARBA" id="ARBA00022989"/>
    </source>
</evidence>
<feature type="transmembrane region" description="Helical" evidence="6">
    <location>
        <begin position="373"/>
        <end position="396"/>
    </location>
</feature>
<comment type="caution">
    <text evidence="9">The sequence shown here is derived from an EMBL/GenBank/DDBJ whole genome shotgun (WGS) entry which is preliminary data.</text>
</comment>
<dbReference type="Pfam" id="PF02687">
    <property type="entry name" value="FtsX"/>
    <property type="match status" value="2"/>
</dbReference>
<evidence type="ECO:0000256" key="3">
    <source>
        <dbReference type="ARBA" id="ARBA00022692"/>
    </source>
</evidence>
<feature type="transmembrane region" description="Helical" evidence="6">
    <location>
        <begin position="748"/>
        <end position="769"/>
    </location>
</feature>
<evidence type="ECO:0000313" key="9">
    <source>
        <dbReference type="EMBL" id="PUV22197.1"/>
    </source>
</evidence>
<dbReference type="PANTHER" id="PTHR30572:SF18">
    <property type="entry name" value="ABC-TYPE MACROLIDE FAMILY EXPORT SYSTEM PERMEASE COMPONENT 2"/>
    <property type="match status" value="1"/>
</dbReference>
<protein>
    <submittedName>
        <fullName evidence="9">Acetylornithine deacetylase</fullName>
    </submittedName>
</protein>
<evidence type="ECO:0000256" key="2">
    <source>
        <dbReference type="ARBA" id="ARBA00022475"/>
    </source>
</evidence>
<feature type="transmembrane region" description="Helical" evidence="6">
    <location>
        <begin position="417"/>
        <end position="441"/>
    </location>
</feature>
<keyword evidence="4 6" id="KW-1133">Transmembrane helix</keyword>
<dbReference type="PANTHER" id="PTHR30572">
    <property type="entry name" value="MEMBRANE COMPONENT OF TRANSPORTER-RELATED"/>
    <property type="match status" value="1"/>
</dbReference>
<dbReference type="Pfam" id="PF12704">
    <property type="entry name" value="MacB_PCD"/>
    <property type="match status" value="2"/>
</dbReference>
<comment type="subcellular location">
    <subcellularLocation>
        <location evidence="1">Cell membrane</location>
        <topology evidence="1">Multi-pass membrane protein</topology>
    </subcellularLocation>
</comment>
<feature type="domain" description="ABC3 transporter permease C-terminal" evidence="7">
    <location>
        <begin position="668"/>
        <end position="780"/>
    </location>
</feature>
<gene>
    <name evidence="9" type="ORF">DCO56_21770</name>
</gene>
<feature type="domain" description="MacB-like periplasmic core" evidence="8">
    <location>
        <begin position="20"/>
        <end position="236"/>
    </location>
</feature>
<dbReference type="InterPro" id="IPR050250">
    <property type="entry name" value="Macrolide_Exporter_MacB"/>
</dbReference>
<dbReference type="GO" id="GO:0005886">
    <property type="term" value="C:plasma membrane"/>
    <property type="evidence" value="ECO:0007669"/>
    <property type="project" value="UniProtKB-SubCell"/>
</dbReference>
<evidence type="ECO:0000256" key="5">
    <source>
        <dbReference type="ARBA" id="ARBA00023136"/>
    </source>
</evidence>
<keyword evidence="2" id="KW-1003">Cell membrane</keyword>
<dbReference type="EMBL" id="QCXX01000007">
    <property type="protein sequence ID" value="PUV22197.1"/>
    <property type="molecule type" value="Genomic_DNA"/>
</dbReference>
<feature type="transmembrane region" description="Helical" evidence="6">
    <location>
        <begin position="717"/>
        <end position="736"/>
    </location>
</feature>
<feature type="transmembrane region" description="Helical" evidence="6">
    <location>
        <begin position="21"/>
        <end position="41"/>
    </location>
</feature>
<feature type="domain" description="ABC3 transporter permease C-terminal" evidence="7">
    <location>
        <begin position="285"/>
        <end position="397"/>
    </location>
</feature>
<evidence type="ECO:0000259" key="8">
    <source>
        <dbReference type="Pfam" id="PF12704"/>
    </source>
</evidence>
<dbReference type="InterPro" id="IPR025857">
    <property type="entry name" value="MacB_PCD"/>
</dbReference>
<name>A0A363NNA0_9SPHI</name>
<feature type="transmembrane region" description="Helical" evidence="6">
    <location>
        <begin position="325"/>
        <end position="353"/>
    </location>
</feature>
<evidence type="ECO:0000256" key="1">
    <source>
        <dbReference type="ARBA" id="ARBA00004651"/>
    </source>
</evidence>
<feature type="transmembrane region" description="Helical" evidence="6">
    <location>
        <begin position="282"/>
        <end position="304"/>
    </location>
</feature>
<keyword evidence="5 6" id="KW-0472">Membrane</keyword>
<sequence>MIKNFIKTAFRNLWKTKGYSFLNIFGLAIGIAAAALIFLWVENQLSYNDNFPNKKDIYIVKSKQTYDGATFVFESTPGPLAQNIAKEIPGIKHAVRMTWINPMLFSVGDNNLFQNGLYADASVADLLSLEFTEGDRKTAFDKVDNIILSESGAKKLFGNQPALGKTVKTNNKDLYIVSAITKDLPKNSSYEFQWLIPFKKFESTQDWLTRWDNNGIQTLIQVEDNANVDQINKQLMNYVKNRTNGEVTFSQNFLYPMERWITHNRFDNSGNEIEGSLKNIRLFTIIAWIVLLIACINFMNLATARSEKRAKEVGMRKVVGASRQSLIGQFLAESLVLASISSLVAILLVYICIRPFNTMIGQDLQVDLLKPMHLAFVITITLICGLFAGSYPAFFLSAFKPLSTIKGAKQKAGTGSLIRKGLVVLQYTASVVLIICTIIIYQQIQHNKNKDLGFDKSQVLTTALQGDMAKHLPLIKNQLIATGLVEQVGVSDVSILNIYNNTSGFNWEGKDPNKSILIGMLRADEGLVPALDLKMFDGRNFHANLLGDSTSVLINETLAKLIRKDGHVVGSILNYGEENYTIAGVVKNFVYNNVYADPDPMLFIPLVRESGLLNIRTKAGIDLPQAIQQIEKIIVKNNPGFPFDYKFLDETFNSKFQAELFIQQLSSVFAIISIIISCLGLFGLAAFATEQRAKEISIRKVLGASVSGLIQMLNREFIILIGISCIIAFPIAWIFMHKWLADYAHHITISWTVFVLSGLAAIVIALLTISSQAFKAAIANPTKTLRDE</sequence>
<proteinExistence type="predicted"/>
<dbReference type="GO" id="GO:0022857">
    <property type="term" value="F:transmembrane transporter activity"/>
    <property type="evidence" value="ECO:0007669"/>
    <property type="project" value="TreeGrafter"/>
</dbReference>
<keyword evidence="3 6" id="KW-0812">Transmembrane</keyword>
<evidence type="ECO:0000259" key="7">
    <source>
        <dbReference type="Pfam" id="PF02687"/>
    </source>
</evidence>
<dbReference type="OrthoDB" id="1451596at2"/>
<feature type="domain" description="MacB-like periplasmic core" evidence="8">
    <location>
        <begin position="485"/>
        <end position="632"/>
    </location>
</feature>
<feature type="transmembrane region" description="Helical" evidence="6">
    <location>
        <begin position="668"/>
        <end position="689"/>
    </location>
</feature>
<dbReference type="AlphaFoldDB" id="A0A363NNA0"/>
<evidence type="ECO:0000256" key="6">
    <source>
        <dbReference type="SAM" id="Phobius"/>
    </source>
</evidence>
<keyword evidence="10" id="KW-1185">Reference proteome</keyword>
<dbReference type="RefSeq" id="WP_108635861.1">
    <property type="nucleotide sequence ID" value="NZ_QCXX01000007.1"/>
</dbReference>
<organism evidence="9 10">
    <name type="scientific">Sphingobacterium athyrii</name>
    <dbReference type="NCBI Taxonomy" id="2152717"/>
    <lineage>
        <taxon>Bacteria</taxon>
        <taxon>Pseudomonadati</taxon>
        <taxon>Bacteroidota</taxon>
        <taxon>Sphingobacteriia</taxon>
        <taxon>Sphingobacteriales</taxon>
        <taxon>Sphingobacteriaceae</taxon>
        <taxon>Sphingobacterium</taxon>
    </lineage>
</organism>
<dbReference type="Proteomes" id="UP000250831">
    <property type="component" value="Unassembled WGS sequence"/>
</dbReference>
<accession>A0A363NNA0</accession>